<evidence type="ECO:0000256" key="1">
    <source>
        <dbReference type="SAM" id="MobiDB-lite"/>
    </source>
</evidence>
<feature type="region of interest" description="Disordered" evidence="1">
    <location>
        <begin position="1"/>
        <end position="25"/>
    </location>
</feature>
<organism evidence="2">
    <name type="scientific">Dissulfuribacter thermophilus</name>
    <dbReference type="NCBI Taxonomy" id="1156395"/>
    <lineage>
        <taxon>Bacteria</taxon>
        <taxon>Pseudomonadati</taxon>
        <taxon>Thermodesulfobacteriota</taxon>
        <taxon>Dissulfuribacteria</taxon>
        <taxon>Dissulfuribacterales</taxon>
        <taxon>Dissulfuribacteraceae</taxon>
        <taxon>Dissulfuribacter</taxon>
    </lineage>
</organism>
<dbReference type="InterPro" id="IPR019734">
    <property type="entry name" value="TPR_rpt"/>
</dbReference>
<dbReference type="AlphaFoldDB" id="A0A7V2SVP0"/>
<name>A0A7V2SVP0_9BACT</name>
<gene>
    <name evidence="2" type="ORF">ENJ63_02800</name>
</gene>
<protein>
    <submittedName>
        <fullName evidence="2">Tetratricopeptide repeat protein</fullName>
    </submittedName>
</protein>
<dbReference type="Proteomes" id="UP000885797">
    <property type="component" value="Unassembled WGS sequence"/>
</dbReference>
<dbReference type="Pfam" id="PF12895">
    <property type="entry name" value="ANAPC3"/>
    <property type="match status" value="1"/>
</dbReference>
<sequence>MNALHTKRPAQESAQKQVSPSAMDATKKTDRLDLEDSQHNLLHSQPVETVSFDEKAILGQLKRVMAEVLELKRQARWEDIVALCHPIEEKYPVLLKVGLDSDLRRELAFAMTHLNMHQQALDQVKAAMLDDCNDYQLNYAYAYIAYDALYRHKNREIQLSPKERAEYVGIAHAYFRRCQFLAPKRVIPYYREAMLYKDIEDKQKKAVPLFQKAIGNWRKYSREEREKHHHERPKYVKALYHLASCHVRLERPKSALGLMEDLMKEDEGLDYVHPHFKHFAMAKVLYRLNKYQEAISHLRVAAKEHLDKARHQAPDYVTELMAACFLGLGRPDDAIRAISQIPDKARRPYVRWREAEALMAKGSPDEALNALSACLEKDRRSRHKTLLKMAKIYFELKQYQGVIECAKKAAQFFKVTYQNPLQEATYLEALSRYMLGETEKAKELIVSLKREGFKYPGFKKNYSIITGKKAGNA</sequence>
<proteinExistence type="predicted"/>
<dbReference type="SUPFAM" id="SSF48452">
    <property type="entry name" value="TPR-like"/>
    <property type="match status" value="2"/>
</dbReference>
<comment type="caution">
    <text evidence="2">The sequence shown here is derived from an EMBL/GenBank/DDBJ whole genome shotgun (WGS) entry which is preliminary data.</text>
</comment>
<reference evidence="2" key="1">
    <citation type="journal article" date="2020" name="mSystems">
        <title>Genome- and Community-Level Interaction Insights into Carbon Utilization and Element Cycling Functions of Hydrothermarchaeota in Hydrothermal Sediment.</title>
        <authorList>
            <person name="Zhou Z."/>
            <person name="Liu Y."/>
            <person name="Xu W."/>
            <person name="Pan J."/>
            <person name="Luo Z.H."/>
            <person name="Li M."/>
        </authorList>
    </citation>
    <scope>NUCLEOTIDE SEQUENCE [LARGE SCALE GENOMIC DNA]</scope>
    <source>
        <strain evidence="2">HyVt-503</strain>
    </source>
</reference>
<dbReference type="SMART" id="SM00028">
    <property type="entry name" value="TPR"/>
    <property type="match status" value="4"/>
</dbReference>
<dbReference type="EMBL" id="DRND01000226">
    <property type="protein sequence ID" value="HFC46792.1"/>
    <property type="molecule type" value="Genomic_DNA"/>
</dbReference>
<dbReference type="Gene3D" id="1.25.40.10">
    <property type="entry name" value="Tetratricopeptide repeat domain"/>
    <property type="match status" value="3"/>
</dbReference>
<dbReference type="InterPro" id="IPR011990">
    <property type="entry name" value="TPR-like_helical_dom_sf"/>
</dbReference>
<accession>A0A7V2SVP0</accession>
<evidence type="ECO:0000313" key="2">
    <source>
        <dbReference type="EMBL" id="HFC46792.1"/>
    </source>
</evidence>